<proteinExistence type="predicted"/>
<name>M3AQU1_PSEFD</name>
<dbReference type="HOGENOM" id="CLU_2211124_0_0_1"/>
<sequence>MIRLVPKRNIFQILLAVKKDPKSLAVKCGIVIIPQSRGQQVGNPAFGLHAHRPVAAELTGLCEELELRLGIEFKANVPSIAFCLLLYNAVNHNQQSEICYTGNSLKR</sequence>
<dbReference type="GeneID" id="19333928"/>
<evidence type="ECO:0000313" key="2">
    <source>
        <dbReference type="Proteomes" id="UP000016932"/>
    </source>
</evidence>
<dbReference type="AlphaFoldDB" id="M3AQU1"/>
<keyword evidence="2" id="KW-1185">Reference proteome</keyword>
<dbReference type="EMBL" id="KB446562">
    <property type="protein sequence ID" value="EME79772.1"/>
    <property type="molecule type" value="Genomic_DNA"/>
</dbReference>
<dbReference type="Proteomes" id="UP000016932">
    <property type="component" value="Unassembled WGS sequence"/>
</dbReference>
<reference evidence="1 2" key="1">
    <citation type="journal article" date="2012" name="PLoS Pathog.">
        <title>Diverse lifestyles and strategies of plant pathogenesis encoded in the genomes of eighteen Dothideomycetes fungi.</title>
        <authorList>
            <person name="Ohm R.A."/>
            <person name="Feau N."/>
            <person name="Henrissat B."/>
            <person name="Schoch C.L."/>
            <person name="Horwitz B.A."/>
            <person name="Barry K.W."/>
            <person name="Condon B.J."/>
            <person name="Copeland A.C."/>
            <person name="Dhillon B."/>
            <person name="Glaser F."/>
            <person name="Hesse C.N."/>
            <person name="Kosti I."/>
            <person name="LaButti K."/>
            <person name="Lindquist E.A."/>
            <person name="Lucas S."/>
            <person name="Salamov A.A."/>
            <person name="Bradshaw R.E."/>
            <person name="Ciuffetti L."/>
            <person name="Hamelin R.C."/>
            <person name="Kema G.H.J."/>
            <person name="Lawrence C."/>
            <person name="Scott J.A."/>
            <person name="Spatafora J.W."/>
            <person name="Turgeon B.G."/>
            <person name="de Wit P.J.G.M."/>
            <person name="Zhong S."/>
            <person name="Goodwin S.B."/>
            <person name="Grigoriev I.V."/>
        </authorList>
    </citation>
    <scope>NUCLEOTIDE SEQUENCE [LARGE SCALE GENOMIC DNA]</scope>
    <source>
        <strain evidence="1 2">CIRAD86</strain>
    </source>
</reference>
<evidence type="ECO:0000313" key="1">
    <source>
        <dbReference type="EMBL" id="EME79772.1"/>
    </source>
</evidence>
<gene>
    <name evidence="1" type="ORF">MYCFIDRAFT_178331</name>
</gene>
<dbReference type="RefSeq" id="XP_007930406.1">
    <property type="nucleotide sequence ID" value="XM_007932215.1"/>
</dbReference>
<organism evidence="1 2">
    <name type="scientific">Pseudocercospora fijiensis (strain CIRAD86)</name>
    <name type="common">Black leaf streak disease fungus</name>
    <name type="synonym">Mycosphaerella fijiensis</name>
    <dbReference type="NCBI Taxonomy" id="383855"/>
    <lineage>
        <taxon>Eukaryota</taxon>
        <taxon>Fungi</taxon>
        <taxon>Dikarya</taxon>
        <taxon>Ascomycota</taxon>
        <taxon>Pezizomycotina</taxon>
        <taxon>Dothideomycetes</taxon>
        <taxon>Dothideomycetidae</taxon>
        <taxon>Mycosphaerellales</taxon>
        <taxon>Mycosphaerellaceae</taxon>
        <taxon>Pseudocercospora</taxon>
    </lineage>
</organism>
<dbReference type="KEGG" id="pfj:MYCFIDRAFT_178331"/>
<dbReference type="VEuPathDB" id="FungiDB:MYCFIDRAFT_178331"/>
<accession>M3AQU1</accession>
<protein>
    <submittedName>
        <fullName evidence="1">Uncharacterized protein</fullName>
    </submittedName>
</protein>